<dbReference type="GO" id="GO:0031930">
    <property type="term" value="P:mitochondria-nucleus signaling pathway"/>
    <property type="evidence" value="ECO:0007669"/>
    <property type="project" value="TreeGrafter"/>
</dbReference>
<dbReference type="HOGENOM" id="CLU_016385_0_0_1"/>
<reference evidence="4 5" key="1">
    <citation type="submission" date="2014-04" db="EMBL/GenBank/DDBJ databases">
        <authorList>
            <consortium name="DOE Joint Genome Institute"/>
            <person name="Kuo A."/>
            <person name="Girlanda M."/>
            <person name="Perotto S."/>
            <person name="Kohler A."/>
            <person name="Nagy L.G."/>
            <person name="Floudas D."/>
            <person name="Copeland A."/>
            <person name="Barry K.W."/>
            <person name="Cichocki N."/>
            <person name="Veneault-Fourrey C."/>
            <person name="LaButti K."/>
            <person name="Lindquist E.A."/>
            <person name="Lipzen A."/>
            <person name="Lundell T."/>
            <person name="Morin E."/>
            <person name="Murat C."/>
            <person name="Sun H."/>
            <person name="Tunlid A."/>
            <person name="Henrissat B."/>
            <person name="Grigoriev I.V."/>
            <person name="Hibbett D.S."/>
            <person name="Martin F."/>
            <person name="Nordberg H.P."/>
            <person name="Cantor M.N."/>
            <person name="Hua S.X."/>
        </authorList>
    </citation>
    <scope>NUCLEOTIDE SEQUENCE [LARGE SCALE GENOMIC DNA]</scope>
    <source>
        <strain evidence="4 5">MUT 4182</strain>
    </source>
</reference>
<feature type="region of interest" description="Disordered" evidence="1">
    <location>
        <begin position="673"/>
        <end position="711"/>
    </location>
</feature>
<dbReference type="Pfam" id="PF11702">
    <property type="entry name" value="DUF3295"/>
    <property type="match status" value="1"/>
</dbReference>
<dbReference type="PANTHER" id="PTHR28014">
    <property type="entry name" value="NEGATIVE REGULATOR OF RAS-CAMP PATHWAY"/>
    <property type="match status" value="1"/>
</dbReference>
<organism evidence="4 5">
    <name type="scientific">Tulasnella calospora MUT 4182</name>
    <dbReference type="NCBI Taxonomy" id="1051891"/>
    <lineage>
        <taxon>Eukaryota</taxon>
        <taxon>Fungi</taxon>
        <taxon>Dikarya</taxon>
        <taxon>Basidiomycota</taxon>
        <taxon>Agaricomycotina</taxon>
        <taxon>Agaricomycetes</taxon>
        <taxon>Cantharellales</taxon>
        <taxon>Tulasnellaceae</taxon>
        <taxon>Tulasnella</taxon>
    </lineage>
</organism>
<evidence type="ECO:0000259" key="3">
    <source>
        <dbReference type="Pfam" id="PF11702"/>
    </source>
</evidence>
<feature type="region of interest" description="Disordered" evidence="1">
    <location>
        <begin position="724"/>
        <end position="784"/>
    </location>
</feature>
<feature type="compositionally biased region" description="Low complexity" evidence="1">
    <location>
        <begin position="335"/>
        <end position="351"/>
    </location>
</feature>
<gene>
    <name evidence="4" type="ORF">M407DRAFT_16874</name>
</gene>
<evidence type="ECO:0000313" key="5">
    <source>
        <dbReference type="Proteomes" id="UP000054248"/>
    </source>
</evidence>
<feature type="compositionally biased region" description="Basic and acidic residues" evidence="1">
    <location>
        <begin position="285"/>
        <end position="301"/>
    </location>
</feature>
<feature type="region of interest" description="Disordered" evidence="1">
    <location>
        <begin position="454"/>
        <end position="572"/>
    </location>
</feature>
<feature type="region of interest" description="Disordered" evidence="1">
    <location>
        <begin position="61"/>
        <end position="198"/>
    </location>
</feature>
<dbReference type="GO" id="GO:0000122">
    <property type="term" value="P:negative regulation of transcription by RNA polymerase II"/>
    <property type="evidence" value="ECO:0007669"/>
    <property type="project" value="TreeGrafter"/>
</dbReference>
<proteinExistence type="predicted"/>
<feature type="compositionally biased region" description="Basic and acidic residues" evidence="1">
    <location>
        <begin position="506"/>
        <end position="521"/>
    </location>
</feature>
<dbReference type="PANTHER" id="PTHR28014:SF1">
    <property type="entry name" value="NEGATIVE REGULATOR OF RAS-CAMP PATHWAY"/>
    <property type="match status" value="1"/>
</dbReference>
<feature type="compositionally biased region" description="Polar residues" evidence="1">
    <location>
        <begin position="461"/>
        <end position="480"/>
    </location>
</feature>
<dbReference type="OrthoDB" id="515401at2759"/>
<feature type="domain" description="DUF3295" evidence="3">
    <location>
        <begin position="747"/>
        <end position="829"/>
    </location>
</feature>
<evidence type="ECO:0000313" key="4">
    <source>
        <dbReference type="EMBL" id="KIO34344.1"/>
    </source>
</evidence>
<feature type="domain" description="Nitrogen regulatory protein areA GATA-like" evidence="2">
    <location>
        <begin position="24"/>
        <end position="51"/>
    </location>
</feature>
<dbReference type="GO" id="GO:0005737">
    <property type="term" value="C:cytoplasm"/>
    <property type="evidence" value="ECO:0007669"/>
    <property type="project" value="TreeGrafter"/>
</dbReference>
<dbReference type="InterPro" id="IPR021711">
    <property type="entry name" value="DUF3295"/>
</dbReference>
<feature type="compositionally biased region" description="Acidic residues" evidence="1">
    <location>
        <begin position="691"/>
        <end position="705"/>
    </location>
</feature>
<dbReference type="InterPro" id="IPR013860">
    <property type="entry name" value="AreA_GATA"/>
</dbReference>
<dbReference type="InterPro" id="IPR053043">
    <property type="entry name" value="Ras-cAMP_regulatory"/>
</dbReference>
<feature type="region of interest" description="Disordered" evidence="1">
    <location>
        <begin position="283"/>
        <end position="351"/>
    </location>
</feature>
<feature type="compositionally biased region" description="Low complexity" evidence="1">
    <location>
        <begin position="302"/>
        <end position="320"/>
    </location>
</feature>
<evidence type="ECO:0000259" key="2">
    <source>
        <dbReference type="Pfam" id="PF08550"/>
    </source>
</evidence>
<reference evidence="5" key="2">
    <citation type="submission" date="2015-01" db="EMBL/GenBank/DDBJ databases">
        <title>Evolutionary Origins and Diversification of the Mycorrhizal Mutualists.</title>
        <authorList>
            <consortium name="DOE Joint Genome Institute"/>
            <consortium name="Mycorrhizal Genomics Consortium"/>
            <person name="Kohler A."/>
            <person name="Kuo A."/>
            <person name="Nagy L.G."/>
            <person name="Floudas D."/>
            <person name="Copeland A."/>
            <person name="Barry K.W."/>
            <person name="Cichocki N."/>
            <person name="Veneault-Fourrey C."/>
            <person name="LaButti K."/>
            <person name="Lindquist E.A."/>
            <person name="Lipzen A."/>
            <person name="Lundell T."/>
            <person name="Morin E."/>
            <person name="Murat C."/>
            <person name="Riley R."/>
            <person name="Ohm R."/>
            <person name="Sun H."/>
            <person name="Tunlid A."/>
            <person name="Henrissat B."/>
            <person name="Grigoriev I.V."/>
            <person name="Hibbett D.S."/>
            <person name="Martin F."/>
        </authorList>
    </citation>
    <scope>NUCLEOTIDE SEQUENCE [LARGE SCALE GENOMIC DNA]</scope>
    <source>
        <strain evidence="5">MUT 4182</strain>
    </source>
</reference>
<dbReference type="STRING" id="1051891.A0A0C3QYK3"/>
<evidence type="ECO:0000256" key="1">
    <source>
        <dbReference type="SAM" id="MobiDB-lite"/>
    </source>
</evidence>
<dbReference type="Pfam" id="PF08550">
    <property type="entry name" value="GATA_AreA"/>
    <property type="match status" value="1"/>
</dbReference>
<protein>
    <submittedName>
        <fullName evidence="4">Uncharacterized protein</fullName>
    </submittedName>
</protein>
<dbReference type="EMBL" id="KN822943">
    <property type="protein sequence ID" value="KIO34344.1"/>
    <property type="molecule type" value="Genomic_DNA"/>
</dbReference>
<dbReference type="Proteomes" id="UP000054248">
    <property type="component" value="Unassembled WGS sequence"/>
</dbReference>
<dbReference type="GO" id="GO:0006808">
    <property type="term" value="P:regulation of nitrogen utilization"/>
    <property type="evidence" value="ECO:0007669"/>
    <property type="project" value="TreeGrafter"/>
</dbReference>
<sequence length="865" mass="92660">MLNDLLNVAPGSISDVPAEDLGELWTVFTKVKENIKDGRRLENLSWRLWYRELRSSQARHHASNASPFLDSPPTEQPSLCVDSEDTASEPEEASTDVDVSAQNLVAPPSVSSTSHTIDHDAASPVASLQQPMTSRTIRTSSRSSGTRSRRSSRPLHNSHPDPACVVVRPAIHDRSNSTPTQSSNVPYIRTRRPPSFNLGKMITDPLPELRPMISQSLSDSRSQPNPTDVVPSTTVVTVEAPSTPPATTTLPAPSLVIVQPTPRPTPPESPIVAQLNTRIASLPVPKEDKPHPTTSEQHDTVPHTTSSGPGPPASAMAPVPVDDPRKRKTFFFKESPGGDAGSASSTSTTSVAKTPAQPIEVQQAAQAVATALQVAAAAGVNKPIRAPILKKGKEPVRAAVPARPAVVRQAVGRAGKAAAHVRHHSTNVTKAGGPPARSKSTAAIVNLAAMAAATAGPSQVIRRSTSSSKLPPPSADSSAKTIVAPTSPRVASPEPLEVPAPSPAQERPRPQRERSAEKQPANREASQPARTIHTKNGRLEVTTSSDFESTDTEGDDSSWASDYSDEDEPQTGGIAKTAAVEAARQLDMFQKVPTRSYTDLAKQPKAGLLTSMFHPDPTIMPHLPMHHPFRAHNSAMNLGARPVLPSNVQAAASKSSAAVPNVAQVTVTQANIGVNTSGRPGYRLKGRPEDMEVESSDEDENDEDAVPLSKSVAQRRLEALAGRIRKPAGEPRAPQAPQQQQQAPTPPPQHRSMSRLQRLTPMAEQAEPSHQISGSQFDMIPTGSVPIALPHPYNLPPAAPPSTPRTTRREMLATELSESLRRNILWERENGMRMFKRPTSSTSRLQDRKPPVSVYGNDAYHATGW</sequence>
<feature type="compositionally biased region" description="Low complexity" evidence="1">
    <location>
        <begin position="133"/>
        <end position="146"/>
    </location>
</feature>
<feature type="compositionally biased region" description="Polar residues" evidence="1">
    <location>
        <begin position="176"/>
        <end position="185"/>
    </location>
</feature>
<name>A0A0C3QYK3_9AGAM</name>
<feature type="compositionally biased region" description="Acidic residues" evidence="1">
    <location>
        <begin position="82"/>
        <end position="95"/>
    </location>
</feature>
<feature type="compositionally biased region" description="Low complexity" evidence="1">
    <location>
        <begin position="731"/>
        <end position="743"/>
    </location>
</feature>
<dbReference type="AlphaFoldDB" id="A0A0C3QYK3"/>
<feature type="region of interest" description="Disordered" evidence="1">
    <location>
        <begin position="419"/>
        <end position="438"/>
    </location>
</feature>
<keyword evidence="5" id="KW-1185">Reference proteome</keyword>
<accession>A0A0C3QYK3</accession>